<feature type="compositionally biased region" description="Low complexity" evidence="1">
    <location>
        <begin position="139"/>
        <end position="153"/>
    </location>
</feature>
<evidence type="ECO:0008006" key="3">
    <source>
        <dbReference type="Google" id="ProtNLM"/>
    </source>
</evidence>
<evidence type="ECO:0000256" key="1">
    <source>
        <dbReference type="SAM" id="MobiDB-lite"/>
    </source>
</evidence>
<gene>
    <name evidence="2" type="ORF">MNBD_DELTA04-531</name>
</gene>
<sequence>MDNHRTVKPWCPFCGMDVGRATDAIERKMTEFPLGRCECGAVYVCEATGYNVGAAIVECLVYACNGDWDLAWELLPEDDYLTGRVEHYDEQTHQVVEAGNLDGRVVNGVLYFVRLHKDVAEIANRFRNNNGQQGEAGRKTAAGPAAAARPPVEAQRDPQRQKKRATKLLVKKLAAEGDIDALVDYCFDDRRTLRFLQRLLYDPDEAGRYHTAWVIGQVCARVAEREPGPVADLLHRLFEACADSAATSWGMVEAIGAIIAARPDIYGAFTRHLLNYMGDPATQEQVVWALGEIAAVRPDLVRNTPFYGTFHFLGHPNPVVRGLMARLLGRLRAAEAAFQVMGLENDQSEIVIYEQGRPVRFTVAELAVRAGELIHNQGGKTSE</sequence>
<dbReference type="AlphaFoldDB" id="A0A3B0VV96"/>
<dbReference type="InterPro" id="IPR011989">
    <property type="entry name" value="ARM-like"/>
</dbReference>
<dbReference type="InterPro" id="IPR054701">
    <property type="entry name" value="DVU0298-like"/>
</dbReference>
<dbReference type="Gene3D" id="1.25.10.10">
    <property type="entry name" value="Leucine-rich Repeat Variant"/>
    <property type="match status" value="1"/>
</dbReference>
<protein>
    <recommendedName>
        <fullName evidence="3">PBS lyase</fullName>
    </recommendedName>
</protein>
<dbReference type="SUPFAM" id="SSF48371">
    <property type="entry name" value="ARM repeat"/>
    <property type="match status" value="1"/>
</dbReference>
<proteinExistence type="predicted"/>
<feature type="region of interest" description="Disordered" evidence="1">
    <location>
        <begin position="129"/>
        <end position="163"/>
    </location>
</feature>
<accession>A0A3B0VV96</accession>
<evidence type="ECO:0000313" key="2">
    <source>
        <dbReference type="EMBL" id="VAW35304.1"/>
    </source>
</evidence>
<name>A0A3B0VV96_9ZZZZ</name>
<dbReference type="EMBL" id="UOEY01000013">
    <property type="protein sequence ID" value="VAW35304.1"/>
    <property type="molecule type" value="Genomic_DNA"/>
</dbReference>
<dbReference type="InterPro" id="IPR016024">
    <property type="entry name" value="ARM-type_fold"/>
</dbReference>
<reference evidence="2" key="1">
    <citation type="submission" date="2018-06" db="EMBL/GenBank/DDBJ databases">
        <authorList>
            <person name="Zhirakovskaya E."/>
        </authorList>
    </citation>
    <scope>NUCLEOTIDE SEQUENCE</scope>
</reference>
<organism evidence="2">
    <name type="scientific">hydrothermal vent metagenome</name>
    <dbReference type="NCBI Taxonomy" id="652676"/>
    <lineage>
        <taxon>unclassified sequences</taxon>
        <taxon>metagenomes</taxon>
        <taxon>ecological metagenomes</taxon>
    </lineage>
</organism>
<dbReference type="NCBIfam" id="NF045662">
    <property type="entry name" value="DVU0298_fam"/>
    <property type="match status" value="1"/>
</dbReference>